<reference evidence="2 3" key="1">
    <citation type="journal article" date="2020" name="Microorganisms">
        <title>Reliable Identification of Environmental Pseudomonas Isolates Using the rpoD Gene.</title>
        <authorList>
            <consortium name="The Broad Institute Genome Sequencing Platform"/>
            <person name="Girard L."/>
            <person name="Lood C."/>
            <person name="Rokni-Zadeh H."/>
            <person name="van Noort V."/>
            <person name="Lavigne R."/>
            <person name="De Mot R."/>
        </authorList>
    </citation>
    <scope>NUCLEOTIDE SEQUENCE [LARGE SCALE GENOMIC DNA]</scope>
    <source>
        <strain evidence="2 3">ZA 5.3</strain>
    </source>
</reference>
<evidence type="ECO:0000259" key="1">
    <source>
        <dbReference type="Pfam" id="PF02368"/>
    </source>
</evidence>
<dbReference type="Pfam" id="PF02368">
    <property type="entry name" value="Big_2"/>
    <property type="match status" value="1"/>
</dbReference>
<feature type="domain" description="BIG2" evidence="1">
    <location>
        <begin position="562"/>
        <end position="599"/>
    </location>
</feature>
<dbReference type="InterPro" id="IPR008964">
    <property type="entry name" value="Invasin/intimin_cell_adhesion"/>
</dbReference>
<dbReference type="Gene3D" id="2.60.40.1080">
    <property type="match status" value="1"/>
</dbReference>
<dbReference type="SUPFAM" id="SSF49373">
    <property type="entry name" value="Invasin/intimin cell-adhesion fragments"/>
    <property type="match status" value="1"/>
</dbReference>
<name>A0ABX8Q6Y5_9PSED</name>
<dbReference type="InterPro" id="IPR013783">
    <property type="entry name" value="Ig-like_fold"/>
</dbReference>
<gene>
    <name evidence="2" type="ORF">HU718_008500</name>
</gene>
<organism evidence="2 3">
    <name type="scientific">Pseudomonas tensinigenes</name>
    <dbReference type="NCBI Taxonomy" id="2745511"/>
    <lineage>
        <taxon>Bacteria</taxon>
        <taxon>Pseudomonadati</taxon>
        <taxon>Pseudomonadota</taxon>
        <taxon>Gammaproteobacteria</taxon>
        <taxon>Pseudomonadales</taxon>
        <taxon>Pseudomonadaceae</taxon>
        <taxon>Pseudomonas</taxon>
    </lineage>
</organism>
<dbReference type="EMBL" id="CP077089">
    <property type="protein sequence ID" value="QXI08921.1"/>
    <property type="molecule type" value="Genomic_DNA"/>
</dbReference>
<proteinExistence type="predicted"/>
<sequence>MKLGHSTPATVVCKVAFDGDGVEDRAYVFPRLPLTIRTRYDYITPVITRVSDSRSDIEEGGKTRDNEVTITGTATREETIELFDAISTSMGTAKVGTDSIWSRKIGILTERNYSITAKALYDADPVSSTPRTFTVKFAETPEVLAITDSRGPVQPGATTYDNSVFVEGSATPNLQVRLLGADAPAITLDVDEQGKWSHRLNNLKIKTYSLTAEALYDIDPPVGSPRTFVVAQAVTPTISRVSDIRSDVPMDGTTYYRTVTLTGKASPNEKITLLDVNKPITTVDVKPSGDWDYVFNNLTLNIYRLIARAEYGSNPESAPPRVFTVAAFISPTITAAVDSVGPVAQGAITYDSTVTLSGGATPREQIQLYNNGVPVGSPINVTANKTWTAQVTSLAITSHSIIARALYGAVPVDSEPRNFSVAAHIAPTLTSVHDGISEVQPGGQTKSTSVTLRGTVTPNRQVQIYDNDNPKHTVRAVGNIWSTTLPVGLGQHEVKAKAISTGQDTVSRRFSVISPIPPLVFNTTKVLLSGKIYLLPEHPKVLPPFGPGTSTHHRASGGNPNSNYHYTSSNERVAVVDGTGLVTVRGKGRAQIKVTDGTTTAPGYEVEVTGVLQCFGLGNGDYHTITRRAYAKGTYPTPLAQLREIFNLYGNRWPMGNGYYWSTNVAANLPFLRLYMKNLVTGQEAHVQHYAQYPLGIGVA</sequence>
<accession>A0ABX8Q6Y5</accession>
<protein>
    <submittedName>
        <fullName evidence="2">Ig-like domain-containing protein</fullName>
    </submittedName>
</protein>
<keyword evidence="3" id="KW-1185">Reference proteome</keyword>
<dbReference type="InterPro" id="IPR003343">
    <property type="entry name" value="Big_2"/>
</dbReference>
<reference evidence="2 3" key="2">
    <citation type="journal article" date="2021" name="Microorganisms">
        <title>The Ever-Expanding Pseudomonas Genus: Description of 43 New Species and Partition of the Pseudomonas putida Group.</title>
        <authorList>
            <person name="Girard L."/>
            <person name="Lood C."/>
            <person name="Hofte M."/>
            <person name="Vandamme P."/>
            <person name="Rokni-Zadeh H."/>
            <person name="van Noort V."/>
            <person name="Lavigne R."/>
            <person name="De Mot R."/>
        </authorList>
    </citation>
    <scope>NUCLEOTIDE SEQUENCE [LARGE SCALE GENOMIC DNA]</scope>
    <source>
        <strain evidence="2 3">ZA 5.3</strain>
    </source>
</reference>
<evidence type="ECO:0000313" key="3">
    <source>
        <dbReference type="Proteomes" id="UP000646386"/>
    </source>
</evidence>
<dbReference type="Gene3D" id="2.60.40.10">
    <property type="entry name" value="Immunoglobulins"/>
    <property type="match status" value="2"/>
</dbReference>
<dbReference type="Proteomes" id="UP000646386">
    <property type="component" value="Chromosome"/>
</dbReference>
<evidence type="ECO:0000313" key="2">
    <source>
        <dbReference type="EMBL" id="QXI08921.1"/>
    </source>
</evidence>